<evidence type="ECO:0000313" key="3">
    <source>
        <dbReference type="Proteomes" id="UP001626550"/>
    </source>
</evidence>
<keyword evidence="3" id="KW-1185">Reference proteome</keyword>
<dbReference type="InterPro" id="IPR004148">
    <property type="entry name" value="BAR_dom"/>
</dbReference>
<proteinExistence type="predicted"/>
<reference evidence="2 3" key="1">
    <citation type="submission" date="2024-11" db="EMBL/GenBank/DDBJ databases">
        <title>Adaptive evolution of stress response genes in parasites aligns with host niche diversity.</title>
        <authorList>
            <person name="Hahn C."/>
            <person name="Resl P."/>
        </authorList>
    </citation>
    <scope>NUCLEOTIDE SEQUENCE [LARGE SCALE GENOMIC DNA]</scope>
    <source>
        <strain evidence="2">EGGRZ-B1_66</strain>
        <tissue evidence="2">Body</tissue>
    </source>
</reference>
<dbReference type="PROSITE" id="PS51021">
    <property type="entry name" value="BAR"/>
    <property type="match status" value="1"/>
</dbReference>
<protein>
    <submittedName>
        <fullName evidence="2">Endophilin-B1</fullName>
    </submittedName>
</protein>
<dbReference type="Gene3D" id="1.20.1270.60">
    <property type="entry name" value="Arfaptin homology (AH) domain/BAR domain"/>
    <property type="match status" value="1"/>
</dbReference>
<dbReference type="InterPro" id="IPR027267">
    <property type="entry name" value="AH/BAR_dom_sf"/>
</dbReference>
<dbReference type="SUPFAM" id="SSF103657">
    <property type="entry name" value="BAR/IMD domain-like"/>
    <property type="match status" value="1"/>
</dbReference>
<gene>
    <name evidence="2" type="primary">SH3GLB1</name>
    <name evidence="2" type="ORF">Ciccas_000422</name>
</gene>
<evidence type="ECO:0000313" key="2">
    <source>
        <dbReference type="EMBL" id="KAL3320896.1"/>
    </source>
</evidence>
<comment type="caution">
    <text evidence="2">The sequence shown here is derived from an EMBL/GenBank/DDBJ whole genome shotgun (WGS) entry which is preliminary data.</text>
</comment>
<dbReference type="SMART" id="SM00721">
    <property type="entry name" value="BAR"/>
    <property type="match status" value="1"/>
</dbReference>
<dbReference type="EMBL" id="JBJKFK010000022">
    <property type="protein sequence ID" value="KAL3320896.1"/>
    <property type="molecule type" value="Genomic_DNA"/>
</dbReference>
<organism evidence="2 3">
    <name type="scientific">Cichlidogyrus casuarinus</name>
    <dbReference type="NCBI Taxonomy" id="1844966"/>
    <lineage>
        <taxon>Eukaryota</taxon>
        <taxon>Metazoa</taxon>
        <taxon>Spiralia</taxon>
        <taxon>Lophotrochozoa</taxon>
        <taxon>Platyhelminthes</taxon>
        <taxon>Monogenea</taxon>
        <taxon>Monopisthocotylea</taxon>
        <taxon>Dactylogyridea</taxon>
        <taxon>Ancyrocephalidae</taxon>
        <taxon>Cichlidogyrus</taxon>
    </lineage>
</organism>
<accession>A0ABD2QMY3</accession>
<dbReference type="Proteomes" id="UP001626550">
    <property type="component" value="Unassembled WGS sequence"/>
</dbReference>
<dbReference type="AlphaFoldDB" id="A0ABD2QMY3"/>
<name>A0ABD2QMY3_9PLAT</name>
<evidence type="ECO:0000259" key="1">
    <source>
        <dbReference type="PROSITE" id="PS51021"/>
    </source>
</evidence>
<sequence length="255" mass="28860">MDLKKIGSQAGTAMNRLVQVVGEKVANAESTQLDQEVVQIMNKSVQITMICEKLLASVTAYLVPNPAVRAENFIRDVFNAKAEKRNNLESLGNVMITVSADYGEDTEMGKVMNIFGKSQERIGADENTFTQKATASFCEPLQKFIDVECKNAANSRSQLENCRLDYDAARRHVRSAMTQASKQTYDLLVAKAKEEEDLKLRELEHKTQETKQICQELDVSFKKLKPLFKELARSQYEFYEVAQKNTADLQMKLNE</sequence>
<feature type="domain" description="BAR" evidence="1">
    <location>
        <begin position="22"/>
        <end position="255"/>
    </location>
</feature>
<dbReference type="Pfam" id="PF03114">
    <property type="entry name" value="BAR"/>
    <property type="match status" value="1"/>
</dbReference>